<protein>
    <submittedName>
        <fullName evidence="4 5">Uncharacterized protein</fullName>
    </submittedName>
</protein>
<comment type="similarity">
    <text evidence="1">Belongs to the arthropod CHH/MIH/GIH/VIH hormone family.</text>
</comment>
<dbReference type="Proteomes" id="UP000887575">
    <property type="component" value="Unassembled WGS sequence"/>
</dbReference>
<dbReference type="Gene3D" id="1.10.2010.10">
    <property type="entry name" value="Crustacean CHH/MIH/GIH neurohormone"/>
    <property type="match status" value="1"/>
</dbReference>
<keyword evidence="2" id="KW-1015">Disulfide bond</keyword>
<feature type="disulfide bond" evidence="2">
    <location>
        <begin position="34"/>
        <end position="74"/>
    </location>
</feature>
<keyword evidence="3" id="KW-1185">Reference proteome</keyword>
<sequence>MQRHLDSSLFISPSNFDEVLLRPVKRMSEDDEECKSKKNAFPILAHVLEEVCLLCNELYSHVEANVRARCRANCFKNPMVGKCMARFAPRDVMDPEKFQF</sequence>
<evidence type="ECO:0000256" key="1">
    <source>
        <dbReference type="ARBA" id="ARBA00005447"/>
    </source>
</evidence>
<evidence type="ECO:0000313" key="4">
    <source>
        <dbReference type="WBParaSite" id="MBELARI_LOCUS16725"/>
    </source>
</evidence>
<name>A0AAF3ESC3_9BILA</name>
<dbReference type="WBParaSite" id="MBELARI_LOCUS3497">
    <property type="protein sequence ID" value="MBELARI_LOCUS3497"/>
    <property type="gene ID" value="MBELARI_LOCUS3497"/>
</dbReference>
<accession>A0AAF3ESC3</accession>
<dbReference type="WBParaSite" id="MBELARI_LOCUS16725">
    <property type="protein sequence ID" value="MBELARI_LOCUS16725"/>
    <property type="gene ID" value="MBELARI_LOCUS16725"/>
</dbReference>
<reference evidence="4 5" key="1">
    <citation type="submission" date="2024-02" db="UniProtKB">
        <authorList>
            <consortium name="WormBaseParasite"/>
        </authorList>
    </citation>
    <scope>IDENTIFICATION</scope>
</reference>
<dbReference type="PANTHER" id="PTHR35981:SF2">
    <property type="entry name" value="ION TRANSPORT PEPTIDE, ISOFORM C"/>
    <property type="match status" value="1"/>
</dbReference>
<dbReference type="GO" id="GO:0007623">
    <property type="term" value="P:circadian rhythm"/>
    <property type="evidence" value="ECO:0007669"/>
    <property type="project" value="TreeGrafter"/>
</dbReference>
<dbReference type="Pfam" id="PF01147">
    <property type="entry name" value="Crust_neurohorm"/>
    <property type="match status" value="1"/>
</dbReference>
<feature type="disulfide bond" evidence="2">
    <location>
        <begin position="55"/>
        <end position="83"/>
    </location>
</feature>
<dbReference type="InterPro" id="IPR035957">
    <property type="entry name" value="Crust_neurohorm_sf"/>
</dbReference>
<dbReference type="InterPro" id="IPR031098">
    <property type="entry name" value="Crust_neurohorm"/>
</dbReference>
<evidence type="ECO:0000256" key="2">
    <source>
        <dbReference type="PIRSR" id="PIRSR631098-51"/>
    </source>
</evidence>
<organism evidence="3 4">
    <name type="scientific">Mesorhabditis belari</name>
    <dbReference type="NCBI Taxonomy" id="2138241"/>
    <lineage>
        <taxon>Eukaryota</taxon>
        <taxon>Metazoa</taxon>
        <taxon>Ecdysozoa</taxon>
        <taxon>Nematoda</taxon>
        <taxon>Chromadorea</taxon>
        <taxon>Rhabditida</taxon>
        <taxon>Rhabditina</taxon>
        <taxon>Rhabditomorpha</taxon>
        <taxon>Rhabditoidea</taxon>
        <taxon>Rhabditidae</taxon>
        <taxon>Mesorhabditinae</taxon>
        <taxon>Mesorhabditis</taxon>
    </lineage>
</organism>
<dbReference type="PANTHER" id="PTHR35981">
    <property type="entry name" value="ION TRANSPORT PEPTIDE, ISOFORM C"/>
    <property type="match status" value="1"/>
</dbReference>
<dbReference type="AlphaFoldDB" id="A0AAF3ESC3"/>
<evidence type="ECO:0000313" key="5">
    <source>
        <dbReference type="WBParaSite" id="MBELARI_LOCUS3497"/>
    </source>
</evidence>
<dbReference type="SUPFAM" id="SSF81778">
    <property type="entry name" value="Crustacean CHH/MIH/GIH neurohormone"/>
    <property type="match status" value="1"/>
</dbReference>
<feature type="disulfide bond" evidence="2">
    <location>
        <begin position="52"/>
        <end position="70"/>
    </location>
</feature>
<proteinExistence type="inferred from homology"/>
<evidence type="ECO:0000313" key="3">
    <source>
        <dbReference type="Proteomes" id="UP000887575"/>
    </source>
</evidence>